<comment type="similarity">
    <text evidence="1">Belongs to the helicase family.</text>
</comment>
<evidence type="ECO:0000259" key="2">
    <source>
        <dbReference type="Pfam" id="PF05970"/>
    </source>
</evidence>
<dbReference type="Proteomes" id="UP000663873">
    <property type="component" value="Unassembled WGS sequence"/>
</dbReference>
<evidence type="ECO:0000313" key="3">
    <source>
        <dbReference type="EMBL" id="CAF4652400.1"/>
    </source>
</evidence>
<dbReference type="InterPro" id="IPR027417">
    <property type="entry name" value="P-loop_NTPase"/>
</dbReference>
<comment type="catalytic activity">
    <reaction evidence="1">
        <text>ATP + H2O = ADP + phosphate + H(+)</text>
        <dbReference type="Rhea" id="RHEA:13065"/>
        <dbReference type="ChEBI" id="CHEBI:15377"/>
        <dbReference type="ChEBI" id="CHEBI:15378"/>
        <dbReference type="ChEBI" id="CHEBI:30616"/>
        <dbReference type="ChEBI" id="CHEBI:43474"/>
        <dbReference type="ChEBI" id="CHEBI:456216"/>
        <dbReference type="EC" id="5.6.2.3"/>
    </reaction>
</comment>
<dbReference type="GO" id="GO:0006281">
    <property type="term" value="P:DNA repair"/>
    <property type="evidence" value="ECO:0007669"/>
    <property type="project" value="UniProtKB-KW"/>
</dbReference>
<keyword evidence="1" id="KW-0347">Helicase</keyword>
<keyword evidence="4" id="KW-1185">Reference proteome</keyword>
<dbReference type="GO" id="GO:0043139">
    <property type="term" value="F:5'-3' DNA helicase activity"/>
    <property type="evidence" value="ECO:0007669"/>
    <property type="project" value="UniProtKB-EC"/>
</dbReference>
<feature type="non-terminal residue" evidence="3">
    <location>
        <position position="500"/>
    </location>
</feature>
<keyword evidence="1" id="KW-0227">DNA damage</keyword>
<feature type="domain" description="DNA helicase Pif1-like DEAD-box helicase" evidence="2">
    <location>
        <begin position="122"/>
        <end position="246"/>
    </location>
</feature>
<proteinExistence type="inferred from homology"/>
<dbReference type="InterPro" id="IPR010285">
    <property type="entry name" value="DNA_helicase_pif1-like_DEAD"/>
</dbReference>
<organism evidence="3 4">
    <name type="scientific">Rotaria socialis</name>
    <dbReference type="NCBI Taxonomy" id="392032"/>
    <lineage>
        <taxon>Eukaryota</taxon>
        <taxon>Metazoa</taxon>
        <taxon>Spiralia</taxon>
        <taxon>Gnathifera</taxon>
        <taxon>Rotifera</taxon>
        <taxon>Eurotatoria</taxon>
        <taxon>Bdelloidea</taxon>
        <taxon>Philodinida</taxon>
        <taxon>Philodinidae</taxon>
        <taxon>Rotaria</taxon>
    </lineage>
</organism>
<dbReference type="GO" id="GO:0005524">
    <property type="term" value="F:ATP binding"/>
    <property type="evidence" value="ECO:0007669"/>
    <property type="project" value="UniProtKB-KW"/>
</dbReference>
<keyword evidence="1" id="KW-0067">ATP-binding</keyword>
<dbReference type="AlphaFoldDB" id="A0A821FJZ4"/>
<dbReference type="GO" id="GO:0016787">
    <property type="term" value="F:hydrolase activity"/>
    <property type="evidence" value="ECO:0007669"/>
    <property type="project" value="UniProtKB-KW"/>
</dbReference>
<reference evidence="3" key="1">
    <citation type="submission" date="2021-02" db="EMBL/GenBank/DDBJ databases">
        <authorList>
            <person name="Nowell W R."/>
        </authorList>
    </citation>
    <scope>NUCLEOTIDE SEQUENCE</scope>
</reference>
<sequence length="500" mass="56200">IPTSPFKAQTTAVPPVTITTAISFPTKMDIIKQFTLNSQQQYAFMIVTSHLDGENQIHTGSADNQLLICVPGCGGTGKSQLIHLITKYSQLTIIGKMLRKLAPTRKSQKFQKEANTNIQTLDTELENEWRHAKCLIIDEMSMVGLSLLARLNRIEKTAKHTNSDIPFGGVNVIFFGDYLQYSPVLDRPLYHSCASSEQSTERQIDMQCAEKLISQMNCVVELSQQMRTEDLRYLELLNRLRSGQSTIEDYQLLCTRIIGNPKVQASLRQKPWDEVGSNTSFSSTLRTQINNRAVLNKAMEMGLRPMVCVAQDCFQRKIIDDLRLRKTTLELPDNKTEHLPGYLPVVPGRPVLLTENVSTELGLSNGTREIFHRLVYEESSADIQFQDKNFPTNTKFVTQPKYALVEFPNCKLDSELAELQTKIIPISISEQTFLFDVKELLAENVAKAAKINKKTTKISIKRKALPLIPAYSMTTHKSQGQTLGKIIIDLAMPPGPVEIA</sequence>
<evidence type="ECO:0000256" key="1">
    <source>
        <dbReference type="RuleBase" id="RU363044"/>
    </source>
</evidence>
<keyword evidence="1" id="KW-0234">DNA repair</keyword>
<comment type="caution">
    <text evidence="3">The sequence shown here is derived from an EMBL/GenBank/DDBJ whole genome shotgun (WGS) entry which is preliminary data.</text>
</comment>
<dbReference type="GO" id="GO:0000723">
    <property type="term" value="P:telomere maintenance"/>
    <property type="evidence" value="ECO:0007669"/>
    <property type="project" value="InterPro"/>
</dbReference>
<dbReference type="EMBL" id="CAJOBP010030033">
    <property type="protein sequence ID" value="CAF4652400.1"/>
    <property type="molecule type" value="Genomic_DNA"/>
</dbReference>
<dbReference type="GO" id="GO:0006310">
    <property type="term" value="P:DNA recombination"/>
    <property type="evidence" value="ECO:0007669"/>
    <property type="project" value="UniProtKB-KW"/>
</dbReference>
<protein>
    <recommendedName>
        <fullName evidence="1">ATP-dependent DNA helicase</fullName>
        <ecNumber evidence="1">5.6.2.3</ecNumber>
    </recommendedName>
</protein>
<dbReference type="Gene3D" id="3.40.50.300">
    <property type="entry name" value="P-loop containing nucleotide triphosphate hydrolases"/>
    <property type="match status" value="1"/>
</dbReference>
<dbReference type="EC" id="5.6.2.3" evidence="1"/>
<keyword evidence="1" id="KW-0547">Nucleotide-binding</keyword>
<dbReference type="SUPFAM" id="SSF52540">
    <property type="entry name" value="P-loop containing nucleoside triphosphate hydrolases"/>
    <property type="match status" value="2"/>
</dbReference>
<comment type="cofactor">
    <cofactor evidence="1">
        <name>Mg(2+)</name>
        <dbReference type="ChEBI" id="CHEBI:18420"/>
    </cofactor>
</comment>
<gene>
    <name evidence="3" type="ORF">UJA718_LOCUS33786</name>
</gene>
<name>A0A821FJZ4_9BILA</name>
<dbReference type="Pfam" id="PF05970">
    <property type="entry name" value="PIF1"/>
    <property type="match status" value="1"/>
</dbReference>
<dbReference type="PANTHER" id="PTHR47642">
    <property type="entry name" value="ATP-DEPENDENT DNA HELICASE"/>
    <property type="match status" value="1"/>
</dbReference>
<evidence type="ECO:0000313" key="4">
    <source>
        <dbReference type="Proteomes" id="UP000663873"/>
    </source>
</evidence>
<feature type="non-terminal residue" evidence="3">
    <location>
        <position position="1"/>
    </location>
</feature>
<keyword evidence="1" id="KW-0378">Hydrolase</keyword>
<accession>A0A821FJZ4</accession>
<dbReference type="InterPro" id="IPR051055">
    <property type="entry name" value="PIF1_helicase"/>
</dbReference>
<keyword evidence="1" id="KW-0233">DNA recombination</keyword>